<feature type="repeat" description="PPR" evidence="3">
    <location>
        <begin position="160"/>
        <end position="194"/>
    </location>
</feature>
<evidence type="ECO:0000313" key="7">
    <source>
        <dbReference type="Proteomes" id="UP001210211"/>
    </source>
</evidence>
<evidence type="ECO:0000256" key="4">
    <source>
        <dbReference type="SAM" id="Phobius"/>
    </source>
</evidence>
<dbReference type="Pfam" id="PF20431">
    <property type="entry name" value="E_motif"/>
    <property type="match status" value="1"/>
</dbReference>
<keyword evidence="4" id="KW-1133">Transmembrane helix</keyword>
<comment type="caution">
    <text evidence="6">The sequence shown here is derived from an EMBL/GenBank/DDBJ whole genome shotgun (WGS) entry which is preliminary data.</text>
</comment>
<name>A0AAD5ZQU7_9POAL</name>
<dbReference type="GO" id="GO:0003729">
    <property type="term" value="F:mRNA binding"/>
    <property type="evidence" value="ECO:0007669"/>
    <property type="project" value="UniProtKB-ARBA"/>
</dbReference>
<keyword evidence="7" id="KW-1185">Reference proteome</keyword>
<keyword evidence="2" id="KW-0809">Transit peptide</keyword>
<dbReference type="InterPro" id="IPR046960">
    <property type="entry name" value="PPR_At4g14850-like_plant"/>
</dbReference>
<reference evidence="6 7" key="1">
    <citation type="journal article" date="2022" name="Cell">
        <title>Repeat-based holocentromeres influence genome architecture and karyotype evolution.</title>
        <authorList>
            <person name="Hofstatter P.G."/>
            <person name="Thangavel G."/>
            <person name="Lux T."/>
            <person name="Neumann P."/>
            <person name="Vondrak T."/>
            <person name="Novak P."/>
            <person name="Zhang M."/>
            <person name="Costa L."/>
            <person name="Castellani M."/>
            <person name="Scott A."/>
            <person name="Toegelov H."/>
            <person name="Fuchs J."/>
            <person name="Mata-Sucre Y."/>
            <person name="Dias Y."/>
            <person name="Vanzela A.L.L."/>
            <person name="Huettel B."/>
            <person name="Almeida C.C.S."/>
            <person name="Simkova H."/>
            <person name="Souza G."/>
            <person name="Pedrosa-Harand A."/>
            <person name="Macas J."/>
            <person name="Mayer K.F.X."/>
            <person name="Houben A."/>
            <person name="Marques A."/>
        </authorList>
    </citation>
    <scope>NUCLEOTIDE SEQUENCE [LARGE SCALE GENOMIC DNA]</scope>
    <source>
        <strain evidence="6">RhyTen1mFocal</strain>
    </source>
</reference>
<dbReference type="NCBIfam" id="TIGR00756">
    <property type="entry name" value="PPR"/>
    <property type="match status" value="6"/>
</dbReference>
<dbReference type="PANTHER" id="PTHR47926">
    <property type="entry name" value="PENTATRICOPEPTIDE REPEAT-CONTAINING PROTEIN"/>
    <property type="match status" value="1"/>
</dbReference>
<dbReference type="InterPro" id="IPR032867">
    <property type="entry name" value="DYW_dom"/>
</dbReference>
<dbReference type="SUPFAM" id="SSF48452">
    <property type="entry name" value="TPR-like"/>
    <property type="match status" value="2"/>
</dbReference>
<dbReference type="FunFam" id="1.25.40.10:FF:000090">
    <property type="entry name" value="Pentatricopeptide repeat-containing protein, chloroplastic"/>
    <property type="match status" value="1"/>
</dbReference>
<evidence type="ECO:0000259" key="5">
    <source>
        <dbReference type="Pfam" id="PF14432"/>
    </source>
</evidence>
<proteinExistence type="predicted"/>
<feature type="repeat" description="PPR" evidence="3">
    <location>
        <begin position="362"/>
        <end position="396"/>
    </location>
</feature>
<dbReference type="AlphaFoldDB" id="A0AAD5ZQU7"/>
<sequence>MASAALLYTTSPLHFSLSSSTNHRKYKLHKHTRIRPTSFSSNSHLAVLHTSAPHHHTRGLDLNNKILSNCRLRKLTEAMEIITSSGFDTTSIGSDAYCSILQLCAETQSSDHGKKTHLIITSSGTEIDTLLGQKLVFMYVKCGDLIGARKVFDEIAYKANTVTWNLLLNEYVKRKCFNESLLLFKHMNSLGTKPNSITFTCILKCFATLLSAEEGVMVHGYVIKLGFGSQNAVGNALVLFYAKLRRIETAIKLFDEMPHKDVISWNTIISSCMSNGLPRKAIELFIDMLLGGVSIDLATFISVLPTCAELGHVSLGRAIHGYSIKSGFSLELPLCNSLIEMYSKCSNVDSSIQIFKTMKQRSVVSWTAMIMAYTRAEHYDQAIDLFLDMEEEGVKIDEFVITSVLHACACKGSSKDGQRIHEYVLRNGMISNTSVANALMDMYAKCGNMEEARSIFDSTLSKNIISWNTLIGGYSKNGFPNDALYLFGKIPQRIRPNAITMACLLPAVASLSCLERGREIHAYVIRAGYVRNHHVENALADMYVKCGALTLARVLFDRIYEKSLVTWTVMIAGYGMHGYGADAIALFKQMRRKGIKPDKVSFVAILYACSHSGLIHEGWYFFNMMRNEYQIEPNLEHYACMVDLLSRAGRLKKAYEFINSMPIEPDSTVWGALLCGCRVYRDVNLAEKVAEKIFKLEPDNTGYYVLLANIYTEAEKWEEVKRLRERIGSRRLKKNPGCSWIETRGKVQVFVSGDNSHPQKEEIKKFVEDVVKRMKEEEQYVPNARYALMINADDRVKEEALCGHSEKLAIAFGVLNSADGRPIHVTKNLRVCGDCHEFAKFVSKVTGREIVLRDSNRFHKFEEGRCSCRGYW</sequence>
<dbReference type="FunFam" id="1.25.40.10:FF:000344">
    <property type="entry name" value="Pentatricopeptide repeat-containing protein"/>
    <property type="match status" value="1"/>
</dbReference>
<dbReference type="FunFam" id="1.25.40.10:FF:000436">
    <property type="entry name" value="Pentatricopeptide repeat-containing protein At5g39350 family"/>
    <property type="match status" value="1"/>
</dbReference>
<dbReference type="GO" id="GO:0008270">
    <property type="term" value="F:zinc ion binding"/>
    <property type="evidence" value="ECO:0007669"/>
    <property type="project" value="InterPro"/>
</dbReference>
<evidence type="ECO:0000256" key="1">
    <source>
        <dbReference type="ARBA" id="ARBA00022737"/>
    </source>
</evidence>
<dbReference type="GO" id="GO:0009451">
    <property type="term" value="P:RNA modification"/>
    <property type="evidence" value="ECO:0007669"/>
    <property type="project" value="InterPro"/>
</dbReference>
<dbReference type="Gene3D" id="1.25.40.10">
    <property type="entry name" value="Tetratricopeptide repeat domain"/>
    <property type="match status" value="5"/>
</dbReference>
<keyword evidence="4" id="KW-0812">Transmembrane</keyword>
<accession>A0AAD5ZQU7</accession>
<dbReference type="PROSITE" id="PS51375">
    <property type="entry name" value="PPR"/>
    <property type="match status" value="5"/>
</dbReference>
<evidence type="ECO:0000256" key="3">
    <source>
        <dbReference type="PROSITE-ProRule" id="PRU00708"/>
    </source>
</evidence>
<dbReference type="Pfam" id="PF01535">
    <property type="entry name" value="PPR"/>
    <property type="match status" value="3"/>
</dbReference>
<feature type="repeat" description="PPR" evidence="3">
    <location>
        <begin position="432"/>
        <end position="466"/>
    </location>
</feature>
<dbReference type="EMBL" id="JAMRDG010000001">
    <property type="protein sequence ID" value="KAJ3702224.1"/>
    <property type="molecule type" value="Genomic_DNA"/>
</dbReference>
<feature type="transmembrane region" description="Helical" evidence="4">
    <location>
        <begin position="599"/>
        <end position="622"/>
    </location>
</feature>
<gene>
    <name evidence="6" type="ORF">LUZ61_005929</name>
</gene>
<protein>
    <recommendedName>
        <fullName evidence="5">DYW domain-containing protein</fullName>
    </recommendedName>
</protein>
<dbReference type="Pfam" id="PF13041">
    <property type="entry name" value="PPR_2"/>
    <property type="match status" value="4"/>
</dbReference>
<dbReference type="InterPro" id="IPR002885">
    <property type="entry name" value="PPR_rpt"/>
</dbReference>
<evidence type="ECO:0000313" key="6">
    <source>
        <dbReference type="EMBL" id="KAJ3702224.1"/>
    </source>
</evidence>
<dbReference type="PANTHER" id="PTHR47926:SF362">
    <property type="entry name" value="DYW DOMAIN-CONTAINING PROTEIN"/>
    <property type="match status" value="1"/>
</dbReference>
<evidence type="ECO:0000256" key="2">
    <source>
        <dbReference type="ARBA" id="ARBA00022946"/>
    </source>
</evidence>
<dbReference type="Pfam" id="PF14432">
    <property type="entry name" value="DYW_deaminase"/>
    <property type="match status" value="1"/>
</dbReference>
<organism evidence="6 7">
    <name type="scientific">Rhynchospora tenuis</name>
    <dbReference type="NCBI Taxonomy" id="198213"/>
    <lineage>
        <taxon>Eukaryota</taxon>
        <taxon>Viridiplantae</taxon>
        <taxon>Streptophyta</taxon>
        <taxon>Embryophyta</taxon>
        <taxon>Tracheophyta</taxon>
        <taxon>Spermatophyta</taxon>
        <taxon>Magnoliopsida</taxon>
        <taxon>Liliopsida</taxon>
        <taxon>Poales</taxon>
        <taxon>Cyperaceae</taxon>
        <taxon>Cyperoideae</taxon>
        <taxon>Rhynchosporeae</taxon>
        <taxon>Rhynchospora</taxon>
    </lineage>
</organism>
<dbReference type="InterPro" id="IPR011990">
    <property type="entry name" value="TPR-like_helical_dom_sf"/>
</dbReference>
<feature type="domain" description="DYW" evidence="5">
    <location>
        <begin position="780"/>
        <end position="872"/>
    </location>
</feature>
<feature type="transmembrane region" description="Helical" evidence="4">
    <location>
        <begin position="564"/>
        <end position="587"/>
    </location>
</feature>
<keyword evidence="4" id="KW-0472">Membrane</keyword>
<dbReference type="InterPro" id="IPR046848">
    <property type="entry name" value="E_motif"/>
</dbReference>
<keyword evidence="1" id="KW-0677">Repeat</keyword>
<feature type="repeat" description="PPR" evidence="3">
    <location>
        <begin position="261"/>
        <end position="295"/>
    </location>
</feature>
<dbReference type="FunFam" id="1.25.40.10:FF:000073">
    <property type="entry name" value="Pentatricopeptide repeat-containing protein chloroplastic"/>
    <property type="match status" value="1"/>
</dbReference>
<feature type="repeat" description="PPR" evidence="3">
    <location>
        <begin position="563"/>
        <end position="597"/>
    </location>
</feature>
<dbReference type="Proteomes" id="UP001210211">
    <property type="component" value="Unassembled WGS sequence"/>
</dbReference>